<sequence>MPCRFWSIGSGSDNMVSEHKVLGMVFRINVSQATFSRVLFISGIGSGRDTFRLDDLTARIDDWEKVEDSSGALDTMRAEIATLRVEMPSVVPSSREQLEVAMHVETVADDESERAEEELADDYIGGKVKKFGVKTN</sequence>
<reference evidence="1" key="2">
    <citation type="submission" date="2015-06" db="UniProtKB">
        <authorList>
            <consortium name="EnsemblPlants"/>
        </authorList>
    </citation>
    <scope>IDENTIFICATION</scope>
    <source>
        <strain evidence="1">DM1-3 516 R44</strain>
    </source>
</reference>
<dbReference type="AlphaFoldDB" id="M1DG90"/>
<reference evidence="2" key="1">
    <citation type="journal article" date="2011" name="Nature">
        <title>Genome sequence and analysis of the tuber crop potato.</title>
        <authorList>
            <consortium name="The Potato Genome Sequencing Consortium"/>
        </authorList>
    </citation>
    <scope>NUCLEOTIDE SEQUENCE [LARGE SCALE GENOMIC DNA]</scope>
    <source>
        <strain evidence="2">cv. DM1-3 516 R44</strain>
    </source>
</reference>
<evidence type="ECO:0000313" key="1">
    <source>
        <dbReference type="EnsemblPlants" id="PGSC0003DMT400088565"/>
    </source>
</evidence>
<dbReference type="EnsemblPlants" id="PGSC0003DMT400088565">
    <property type="protein sequence ID" value="PGSC0003DMT400088565"/>
    <property type="gene ID" value="PGSC0003DMG400038136"/>
</dbReference>
<organism evidence="1 2">
    <name type="scientific">Solanum tuberosum</name>
    <name type="common">Potato</name>
    <dbReference type="NCBI Taxonomy" id="4113"/>
    <lineage>
        <taxon>Eukaryota</taxon>
        <taxon>Viridiplantae</taxon>
        <taxon>Streptophyta</taxon>
        <taxon>Embryophyta</taxon>
        <taxon>Tracheophyta</taxon>
        <taxon>Spermatophyta</taxon>
        <taxon>Magnoliopsida</taxon>
        <taxon>eudicotyledons</taxon>
        <taxon>Gunneridae</taxon>
        <taxon>Pentapetalae</taxon>
        <taxon>asterids</taxon>
        <taxon>lamiids</taxon>
        <taxon>Solanales</taxon>
        <taxon>Solanaceae</taxon>
        <taxon>Solanoideae</taxon>
        <taxon>Solaneae</taxon>
        <taxon>Solanum</taxon>
    </lineage>
</organism>
<dbReference type="Proteomes" id="UP000011115">
    <property type="component" value="Unassembled WGS sequence"/>
</dbReference>
<dbReference type="InParanoid" id="M1DG90"/>
<name>M1DG90_SOLTU</name>
<evidence type="ECO:0000313" key="2">
    <source>
        <dbReference type="Proteomes" id="UP000011115"/>
    </source>
</evidence>
<dbReference type="HOGENOM" id="CLU_1879062_0_0_1"/>
<dbReference type="PaxDb" id="4113-PGSC0003DMT400088565"/>
<accession>M1DG90</accession>
<dbReference type="Gramene" id="PGSC0003DMT400088565">
    <property type="protein sequence ID" value="PGSC0003DMT400088565"/>
    <property type="gene ID" value="PGSC0003DMG400038136"/>
</dbReference>
<keyword evidence="2" id="KW-1185">Reference proteome</keyword>
<protein>
    <submittedName>
        <fullName evidence="1">Uncharacterized protein</fullName>
    </submittedName>
</protein>
<proteinExistence type="predicted"/>